<dbReference type="EMBL" id="AKHW03002184">
    <property type="protein sequence ID" value="KYO39797.1"/>
    <property type="molecule type" value="Genomic_DNA"/>
</dbReference>
<evidence type="ECO:0000313" key="2">
    <source>
        <dbReference type="Proteomes" id="UP000050525"/>
    </source>
</evidence>
<comment type="caution">
    <text evidence="1">The sequence shown here is derived from an EMBL/GenBank/DDBJ whole genome shotgun (WGS) entry which is preliminary data.</text>
</comment>
<reference evidence="1 2" key="1">
    <citation type="journal article" date="2012" name="Genome Biol.">
        <title>Sequencing three crocodilian genomes to illuminate the evolution of archosaurs and amniotes.</title>
        <authorList>
            <person name="St John J.A."/>
            <person name="Braun E.L."/>
            <person name="Isberg S.R."/>
            <person name="Miles L.G."/>
            <person name="Chong A.Y."/>
            <person name="Gongora J."/>
            <person name="Dalzell P."/>
            <person name="Moran C."/>
            <person name="Bed'hom B."/>
            <person name="Abzhanov A."/>
            <person name="Burgess S.C."/>
            <person name="Cooksey A.M."/>
            <person name="Castoe T.A."/>
            <person name="Crawford N.G."/>
            <person name="Densmore L.D."/>
            <person name="Drew J.C."/>
            <person name="Edwards S.V."/>
            <person name="Faircloth B.C."/>
            <person name="Fujita M.K."/>
            <person name="Greenwold M.J."/>
            <person name="Hoffmann F.G."/>
            <person name="Howard J.M."/>
            <person name="Iguchi T."/>
            <person name="Janes D.E."/>
            <person name="Khan S.Y."/>
            <person name="Kohno S."/>
            <person name="de Koning A.J."/>
            <person name="Lance S.L."/>
            <person name="McCarthy F.M."/>
            <person name="McCormack J.E."/>
            <person name="Merchant M.E."/>
            <person name="Peterson D.G."/>
            <person name="Pollock D.D."/>
            <person name="Pourmand N."/>
            <person name="Raney B.J."/>
            <person name="Roessler K.A."/>
            <person name="Sanford J.R."/>
            <person name="Sawyer R.H."/>
            <person name="Schmidt C.J."/>
            <person name="Triplett E.W."/>
            <person name="Tuberville T.D."/>
            <person name="Venegas-Anaya M."/>
            <person name="Howard J.T."/>
            <person name="Jarvis E.D."/>
            <person name="Guillette L.J.Jr."/>
            <person name="Glenn T.C."/>
            <person name="Green R.E."/>
            <person name="Ray D.A."/>
        </authorList>
    </citation>
    <scope>NUCLEOTIDE SEQUENCE [LARGE SCALE GENOMIC DNA]</scope>
    <source>
        <strain evidence="1">KSC_2009_1</strain>
    </source>
</reference>
<sequence length="127" mass="13987">MCDALEAWRYRVDLVLQGSLGGFHQGSSGLVYADVSQWQAFALSHRAIIPGYTMYSMDRGSTSSNRAVYSLDRTMLSQLDPSIEPGPGNFPTHLELPSQIDRSYTPPVPASCTIYNQDLLLPPHQVG</sequence>
<name>A0A151NSH9_ALLMI</name>
<evidence type="ECO:0000313" key="1">
    <source>
        <dbReference type="EMBL" id="KYO39797.1"/>
    </source>
</evidence>
<gene>
    <name evidence="1" type="ORF">Y1Q_0006682</name>
</gene>
<dbReference type="AlphaFoldDB" id="A0A151NSH9"/>
<protein>
    <submittedName>
        <fullName evidence="1">Uncharacterized protein</fullName>
    </submittedName>
</protein>
<keyword evidence="2" id="KW-1185">Reference proteome</keyword>
<dbReference type="Proteomes" id="UP000050525">
    <property type="component" value="Unassembled WGS sequence"/>
</dbReference>
<proteinExistence type="predicted"/>
<accession>A0A151NSH9</accession>
<organism evidence="1 2">
    <name type="scientific">Alligator mississippiensis</name>
    <name type="common">American alligator</name>
    <dbReference type="NCBI Taxonomy" id="8496"/>
    <lineage>
        <taxon>Eukaryota</taxon>
        <taxon>Metazoa</taxon>
        <taxon>Chordata</taxon>
        <taxon>Craniata</taxon>
        <taxon>Vertebrata</taxon>
        <taxon>Euteleostomi</taxon>
        <taxon>Archelosauria</taxon>
        <taxon>Archosauria</taxon>
        <taxon>Crocodylia</taxon>
        <taxon>Alligatoridae</taxon>
        <taxon>Alligatorinae</taxon>
        <taxon>Alligator</taxon>
    </lineage>
</organism>